<organism evidence="3 4">
    <name type="scientific">Sporosarcina psychrophila</name>
    <name type="common">Bacillus psychrophilus</name>
    <dbReference type="NCBI Taxonomy" id="1476"/>
    <lineage>
        <taxon>Bacteria</taxon>
        <taxon>Bacillati</taxon>
        <taxon>Bacillota</taxon>
        <taxon>Bacilli</taxon>
        <taxon>Bacillales</taxon>
        <taxon>Caryophanaceae</taxon>
        <taxon>Sporosarcina</taxon>
    </lineage>
</organism>
<dbReference type="GO" id="GO:0004175">
    <property type="term" value="F:endopeptidase activity"/>
    <property type="evidence" value="ECO:0007669"/>
    <property type="project" value="UniProtKB-ARBA"/>
</dbReference>
<dbReference type="Proteomes" id="UP000698173">
    <property type="component" value="Unassembled WGS sequence"/>
</dbReference>
<feature type="transmembrane region" description="Helical" evidence="1">
    <location>
        <begin position="141"/>
        <end position="159"/>
    </location>
</feature>
<feature type="domain" description="CAAX prenyl protease 2/Lysostaphin resistance protein A-like" evidence="2">
    <location>
        <begin position="107"/>
        <end position="201"/>
    </location>
</feature>
<keyword evidence="1" id="KW-1133">Transmembrane helix</keyword>
<comment type="caution">
    <text evidence="3">The sequence shown here is derived from an EMBL/GenBank/DDBJ whole genome shotgun (WGS) entry which is preliminary data.</text>
</comment>
<gene>
    <name evidence="3" type="ORF">K8V56_12920</name>
</gene>
<feature type="transmembrane region" description="Helical" evidence="1">
    <location>
        <begin position="194"/>
        <end position="212"/>
    </location>
</feature>
<keyword evidence="1" id="KW-0472">Membrane</keyword>
<dbReference type="AlphaFoldDB" id="A0A921G100"/>
<reference evidence="3" key="2">
    <citation type="submission" date="2021-09" db="EMBL/GenBank/DDBJ databases">
        <authorList>
            <person name="Gilroy R."/>
        </authorList>
    </citation>
    <scope>NUCLEOTIDE SEQUENCE</scope>
    <source>
        <strain evidence="3">CHK171-7178</strain>
    </source>
</reference>
<dbReference type="Pfam" id="PF02517">
    <property type="entry name" value="Rce1-like"/>
    <property type="match status" value="1"/>
</dbReference>
<name>A0A921G100_SPOPS</name>
<evidence type="ECO:0000259" key="2">
    <source>
        <dbReference type="Pfam" id="PF02517"/>
    </source>
</evidence>
<protein>
    <submittedName>
        <fullName evidence="3">CPBP family intramembrane metalloprotease</fullName>
    </submittedName>
</protein>
<accession>A0A921G100</accession>
<dbReference type="GO" id="GO:0080120">
    <property type="term" value="P:CAAX-box protein maturation"/>
    <property type="evidence" value="ECO:0007669"/>
    <property type="project" value="UniProtKB-ARBA"/>
</dbReference>
<evidence type="ECO:0000313" key="4">
    <source>
        <dbReference type="Proteomes" id="UP000698173"/>
    </source>
</evidence>
<feature type="transmembrane region" description="Helical" evidence="1">
    <location>
        <begin position="100"/>
        <end position="121"/>
    </location>
</feature>
<feature type="transmembrane region" description="Helical" evidence="1">
    <location>
        <begin position="165"/>
        <end position="182"/>
    </location>
</feature>
<reference evidence="3" key="1">
    <citation type="journal article" date="2021" name="PeerJ">
        <title>Extensive microbial diversity within the chicken gut microbiome revealed by metagenomics and culture.</title>
        <authorList>
            <person name="Gilroy R."/>
            <person name="Ravi A."/>
            <person name="Getino M."/>
            <person name="Pursley I."/>
            <person name="Horton D.L."/>
            <person name="Alikhan N.F."/>
            <person name="Baker D."/>
            <person name="Gharbi K."/>
            <person name="Hall N."/>
            <person name="Watson M."/>
            <person name="Adriaenssens E.M."/>
            <person name="Foster-Nyarko E."/>
            <person name="Jarju S."/>
            <person name="Secka A."/>
            <person name="Antonio M."/>
            <person name="Oren A."/>
            <person name="Chaudhuri R.R."/>
            <person name="La Ragione R."/>
            <person name="Hildebrand F."/>
            <person name="Pallen M.J."/>
        </authorList>
    </citation>
    <scope>NUCLEOTIDE SEQUENCE</scope>
    <source>
        <strain evidence="3">CHK171-7178</strain>
    </source>
</reference>
<evidence type="ECO:0000313" key="3">
    <source>
        <dbReference type="EMBL" id="HJF32659.1"/>
    </source>
</evidence>
<keyword evidence="3" id="KW-0378">Hydrolase</keyword>
<keyword evidence="3" id="KW-0645">Protease</keyword>
<sequence length="214" mass="24053">MKRGLSLSVISIVFLLWIEQSLEVAYLWKTVAKAMLFLFIPVILFRKSGFPFLRLRLTDQKSMKIAIGSGVAITGIILVAFIILQPFIDIDALIVDLSKAGITTLTFPFIALYILLGNSILEEFFFRGLLPNLIGKSQVRYVLPSFLFAVYHITIFLPWFSLPLLVLAVSGLWIGGIIFQLANEKSGTILPSWTIHMFADIGVLIVGIYVIYFY</sequence>
<proteinExistence type="predicted"/>
<evidence type="ECO:0000256" key="1">
    <source>
        <dbReference type="SAM" id="Phobius"/>
    </source>
</evidence>
<keyword evidence="3" id="KW-0482">Metalloprotease</keyword>
<keyword evidence="1" id="KW-0812">Transmembrane</keyword>
<feature type="transmembrane region" description="Helical" evidence="1">
    <location>
        <begin position="31"/>
        <end position="53"/>
    </location>
</feature>
<dbReference type="InterPro" id="IPR003675">
    <property type="entry name" value="Rce1/LyrA-like_dom"/>
</dbReference>
<dbReference type="GO" id="GO:0008237">
    <property type="term" value="F:metallopeptidase activity"/>
    <property type="evidence" value="ECO:0007669"/>
    <property type="project" value="UniProtKB-KW"/>
</dbReference>
<feature type="transmembrane region" description="Helical" evidence="1">
    <location>
        <begin position="65"/>
        <end position="88"/>
    </location>
</feature>
<dbReference type="EMBL" id="DYWT01000209">
    <property type="protein sequence ID" value="HJF32659.1"/>
    <property type="molecule type" value="Genomic_DNA"/>
</dbReference>